<evidence type="ECO:0000313" key="2">
    <source>
        <dbReference type="EMBL" id="KAG5414948.1"/>
    </source>
</evidence>
<gene>
    <name evidence="2" type="primary">A01p028310.1_BraROA</name>
    <name evidence="2" type="ORF">IGI04_002515</name>
</gene>
<keyword evidence="3" id="KW-1185">Reference proteome</keyword>
<evidence type="ECO:0000313" key="3">
    <source>
        <dbReference type="Proteomes" id="UP000823674"/>
    </source>
</evidence>
<name>A0ABQ7NVS0_BRACM</name>
<organism evidence="2 3">
    <name type="scientific">Brassica rapa subsp. trilocularis</name>
    <dbReference type="NCBI Taxonomy" id="1813537"/>
    <lineage>
        <taxon>Eukaryota</taxon>
        <taxon>Viridiplantae</taxon>
        <taxon>Streptophyta</taxon>
        <taxon>Embryophyta</taxon>
        <taxon>Tracheophyta</taxon>
        <taxon>Spermatophyta</taxon>
        <taxon>Magnoliopsida</taxon>
        <taxon>eudicotyledons</taxon>
        <taxon>Gunneridae</taxon>
        <taxon>Pentapetalae</taxon>
        <taxon>rosids</taxon>
        <taxon>malvids</taxon>
        <taxon>Brassicales</taxon>
        <taxon>Brassicaceae</taxon>
        <taxon>Brassiceae</taxon>
        <taxon>Brassica</taxon>
    </lineage>
</organism>
<protein>
    <submittedName>
        <fullName evidence="2">Uncharacterized protein</fullName>
    </submittedName>
</protein>
<feature type="non-terminal residue" evidence="2">
    <location>
        <position position="236"/>
    </location>
</feature>
<sequence length="236" mass="27114">MPTMVLGEGPVMAFELRRWFLWYLHLRYHQSLTDKEKEVWITDKALTVVLVLRRRRFKLRYFVYNVGPNGLKNCQEMILMSLENKLDNMEIVLMCKLRSAPFLRFPMLRLSIIVIYAGVDEYRSHAGLNLQGLCKSWVGIGQHFYGQHPTRACTAKTRIDRPSPHEFRPSFFFTLLRQIEVDTDVEIPPPPTQSSQPRKQSSFGSGSVSKSKKTMIQSSISDGIASSSKASQGRKN</sequence>
<comment type="caution">
    <text evidence="2">The sequence shown here is derived from an EMBL/GenBank/DDBJ whole genome shotgun (WGS) entry which is preliminary data.</text>
</comment>
<feature type="compositionally biased region" description="Low complexity" evidence="1">
    <location>
        <begin position="218"/>
        <end position="236"/>
    </location>
</feature>
<reference evidence="2 3" key="1">
    <citation type="submission" date="2021-03" db="EMBL/GenBank/DDBJ databases">
        <authorList>
            <person name="King G.J."/>
            <person name="Bancroft I."/>
            <person name="Baten A."/>
            <person name="Bloomfield J."/>
            <person name="Borpatragohain P."/>
            <person name="He Z."/>
            <person name="Irish N."/>
            <person name="Irwin J."/>
            <person name="Liu K."/>
            <person name="Mauleon R.P."/>
            <person name="Moore J."/>
            <person name="Morris R."/>
            <person name="Ostergaard L."/>
            <person name="Wang B."/>
            <person name="Wells R."/>
        </authorList>
    </citation>
    <scope>NUCLEOTIDE SEQUENCE [LARGE SCALE GENOMIC DNA]</scope>
    <source>
        <strain evidence="2">R-o-18</strain>
        <tissue evidence="2">Leaf</tissue>
    </source>
</reference>
<dbReference type="Proteomes" id="UP000823674">
    <property type="component" value="Chromosome A01"/>
</dbReference>
<feature type="compositionally biased region" description="Low complexity" evidence="1">
    <location>
        <begin position="199"/>
        <end position="209"/>
    </location>
</feature>
<dbReference type="EMBL" id="JADBGQ010000001">
    <property type="protein sequence ID" value="KAG5414948.1"/>
    <property type="molecule type" value="Genomic_DNA"/>
</dbReference>
<proteinExistence type="predicted"/>
<evidence type="ECO:0000256" key="1">
    <source>
        <dbReference type="SAM" id="MobiDB-lite"/>
    </source>
</evidence>
<accession>A0ABQ7NVS0</accession>
<feature type="region of interest" description="Disordered" evidence="1">
    <location>
        <begin position="185"/>
        <end position="236"/>
    </location>
</feature>